<evidence type="ECO:0000313" key="3">
    <source>
        <dbReference type="Proteomes" id="UP000070284"/>
    </source>
</evidence>
<keyword evidence="2" id="KW-0251">Elongation factor</keyword>
<dbReference type="EMBL" id="LHXO01000008">
    <property type="protein sequence ID" value="KXA95710.1"/>
    <property type="molecule type" value="Genomic_DNA"/>
</dbReference>
<dbReference type="GO" id="GO:0005525">
    <property type="term" value="F:GTP binding"/>
    <property type="evidence" value="ECO:0007669"/>
    <property type="project" value="InterPro"/>
</dbReference>
<accession>A0A133UNL0</accession>
<dbReference type="AlphaFoldDB" id="A0A133UNL0"/>
<dbReference type="Pfam" id="PF03144">
    <property type="entry name" value="GTP_EFTU_D2"/>
    <property type="match status" value="1"/>
</dbReference>
<evidence type="ECO:0000313" key="2">
    <source>
        <dbReference type="EMBL" id="KXA95710.1"/>
    </source>
</evidence>
<protein>
    <submittedName>
        <fullName evidence="2">Translation elongation factor-like protein</fullName>
    </submittedName>
</protein>
<organism evidence="2 3">
    <name type="scientific">candidate division MSBL1 archaeon SCGC-AAA259E19</name>
    <dbReference type="NCBI Taxonomy" id="1698264"/>
    <lineage>
        <taxon>Archaea</taxon>
        <taxon>Methanobacteriati</taxon>
        <taxon>Methanobacteriota</taxon>
        <taxon>candidate division MSBL1</taxon>
    </lineage>
</organism>
<reference evidence="2 3" key="1">
    <citation type="journal article" date="2016" name="Sci. Rep.">
        <title>Metabolic traits of an uncultured archaeal lineage -MSBL1- from brine pools of the Red Sea.</title>
        <authorList>
            <person name="Mwirichia R."/>
            <person name="Alam I."/>
            <person name="Rashid M."/>
            <person name="Vinu M."/>
            <person name="Ba-Alawi W."/>
            <person name="Anthony Kamau A."/>
            <person name="Kamanda Ngugi D."/>
            <person name="Goker M."/>
            <person name="Klenk H.P."/>
            <person name="Bajic V."/>
            <person name="Stingl U."/>
        </authorList>
    </citation>
    <scope>NUCLEOTIDE SEQUENCE [LARGE SCALE GENOMIC DNA]</scope>
    <source>
        <strain evidence="2">SCGC-AAA259E19</strain>
    </source>
</reference>
<feature type="domain" description="Translation elongation factor EFTu-like" evidence="1">
    <location>
        <begin position="28"/>
        <end position="75"/>
    </location>
</feature>
<dbReference type="Gene3D" id="2.40.30.10">
    <property type="entry name" value="Translation factors"/>
    <property type="match status" value="1"/>
</dbReference>
<evidence type="ECO:0000259" key="1">
    <source>
        <dbReference type="Pfam" id="PF03144"/>
    </source>
</evidence>
<dbReference type="InterPro" id="IPR009000">
    <property type="entry name" value="Transl_B-barrel_sf"/>
</dbReference>
<dbReference type="GO" id="GO:0003746">
    <property type="term" value="F:translation elongation factor activity"/>
    <property type="evidence" value="ECO:0007669"/>
    <property type="project" value="UniProtKB-KW"/>
</dbReference>
<dbReference type="SUPFAM" id="SSF50447">
    <property type="entry name" value="Translation proteins"/>
    <property type="match status" value="1"/>
</dbReference>
<gene>
    <name evidence="2" type="ORF">AKJ65_01105</name>
</gene>
<name>A0A133UNL0_9EURY</name>
<proteinExistence type="predicted"/>
<dbReference type="InterPro" id="IPR004161">
    <property type="entry name" value="EFTu-like_2"/>
</dbReference>
<sequence length="89" mass="9734">MVDKPVEKEEIGEVTHYFTDISVGVIELSGTLKLGDQISIEGATTDLQQEVGSMQIEHEDVTEAGPGDAVGMKVKDRVREGDIVYKIEE</sequence>
<keyword evidence="2" id="KW-0648">Protein biosynthesis</keyword>
<keyword evidence="3" id="KW-1185">Reference proteome</keyword>
<dbReference type="Proteomes" id="UP000070284">
    <property type="component" value="Unassembled WGS sequence"/>
</dbReference>
<comment type="caution">
    <text evidence="2">The sequence shown here is derived from an EMBL/GenBank/DDBJ whole genome shotgun (WGS) entry which is preliminary data.</text>
</comment>